<comment type="caution">
    <text evidence="3">The sequence shown here is derived from an EMBL/GenBank/DDBJ whole genome shotgun (WGS) entry which is preliminary data.</text>
</comment>
<dbReference type="SUPFAM" id="SSF47576">
    <property type="entry name" value="Calponin-homology domain, CH-domain"/>
    <property type="match status" value="1"/>
</dbReference>
<feature type="compositionally biased region" description="Polar residues" evidence="1">
    <location>
        <begin position="22"/>
        <end position="33"/>
    </location>
</feature>
<name>A0ABQ8UJ58_9EUKA</name>
<evidence type="ECO:0000313" key="3">
    <source>
        <dbReference type="EMBL" id="KAJ4459252.1"/>
    </source>
</evidence>
<dbReference type="InterPro" id="IPR036872">
    <property type="entry name" value="CH_dom_sf"/>
</dbReference>
<dbReference type="Gene3D" id="1.10.418.10">
    <property type="entry name" value="Calponin-like domain"/>
    <property type="match status" value="1"/>
</dbReference>
<evidence type="ECO:0000256" key="1">
    <source>
        <dbReference type="SAM" id="MobiDB-lite"/>
    </source>
</evidence>
<feature type="domain" description="Calponin-homology (CH)" evidence="2">
    <location>
        <begin position="110"/>
        <end position="219"/>
    </location>
</feature>
<dbReference type="Pfam" id="PF00307">
    <property type="entry name" value="CH"/>
    <property type="match status" value="1"/>
</dbReference>
<proteinExistence type="predicted"/>
<evidence type="ECO:0000259" key="2">
    <source>
        <dbReference type="PROSITE" id="PS50021"/>
    </source>
</evidence>
<feature type="compositionally biased region" description="Low complexity" evidence="1">
    <location>
        <begin position="238"/>
        <end position="250"/>
    </location>
</feature>
<dbReference type="EMBL" id="JAPMOS010000021">
    <property type="protein sequence ID" value="KAJ4459252.1"/>
    <property type="molecule type" value="Genomic_DNA"/>
</dbReference>
<dbReference type="PROSITE" id="PS50021">
    <property type="entry name" value="CH"/>
    <property type="match status" value="1"/>
</dbReference>
<feature type="compositionally biased region" description="Low complexity" evidence="1">
    <location>
        <begin position="56"/>
        <end position="75"/>
    </location>
</feature>
<dbReference type="Proteomes" id="UP001141327">
    <property type="component" value="Unassembled WGS sequence"/>
</dbReference>
<sequence>MTDPVPPVPSSDIFPPFAQSARPPSTQFATSPPGTAEYLASSLPISALPPAPPSAEPVAEATVSAAEAAAPGQFEAPPPAPPRRAANPIVQLPALANARQSLRRTEGWNEQQSRVFALWINQQLKKTGSSQRIFSAASEMSDSLLITLIRMLTPPGMSLPVFHEPSRGAHEDRENIAMAHSFLVHKLGFNLTGITSSGLYNRQSTSVMGLTWLIIRRFLALSLAASPEEGATSGGAGSSTPEGTATTPAGKPALNDTDSSVTQRLLAWINQLLSPLGFPPLERLVASAVEDGRVLSGIVSTVC</sequence>
<evidence type="ECO:0000313" key="4">
    <source>
        <dbReference type="Proteomes" id="UP001141327"/>
    </source>
</evidence>
<accession>A0ABQ8UJ58</accession>
<organism evidence="3 4">
    <name type="scientific">Paratrimastix pyriformis</name>
    <dbReference type="NCBI Taxonomy" id="342808"/>
    <lineage>
        <taxon>Eukaryota</taxon>
        <taxon>Metamonada</taxon>
        <taxon>Preaxostyla</taxon>
        <taxon>Paratrimastigidae</taxon>
        <taxon>Paratrimastix</taxon>
    </lineage>
</organism>
<protein>
    <recommendedName>
        <fullName evidence="2">Calponin-homology (CH) domain-containing protein</fullName>
    </recommendedName>
</protein>
<reference evidence="3" key="1">
    <citation type="journal article" date="2022" name="bioRxiv">
        <title>Genomics of Preaxostyla Flagellates Illuminates Evolutionary Transitions and the Path Towards Mitochondrial Loss.</title>
        <authorList>
            <person name="Novak L.V.F."/>
            <person name="Treitli S.C."/>
            <person name="Pyrih J."/>
            <person name="Halakuc P."/>
            <person name="Pipaliya S.V."/>
            <person name="Vacek V."/>
            <person name="Brzon O."/>
            <person name="Soukal P."/>
            <person name="Eme L."/>
            <person name="Dacks J.B."/>
            <person name="Karnkowska A."/>
            <person name="Elias M."/>
            <person name="Hampl V."/>
        </authorList>
    </citation>
    <scope>NUCLEOTIDE SEQUENCE</scope>
    <source>
        <strain evidence="3">RCP-MX</strain>
    </source>
</reference>
<dbReference type="InterPro" id="IPR001715">
    <property type="entry name" value="CH_dom"/>
</dbReference>
<feature type="region of interest" description="Disordered" evidence="1">
    <location>
        <begin position="1"/>
        <end position="85"/>
    </location>
</feature>
<feature type="region of interest" description="Disordered" evidence="1">
    <location>
        <begin position="230"/>
        <end position="257"/>
    </location>
</feature>
<gene>
    <name evidence="3" type="ORF">PAPYR_4786</name>
</gene>
<keyword evidence="4" id="KW-1185">Reference proteome</keyword>